<keyword evidence="3" id="KW-1185">Reference proteome</keyword>
<keyword evidence="1" id="KW-0732">Signal</keyword>
<dbReference type="OrthoDB" id="420046at2759"/>
<gene>
    <name evidence="2" type="ORF">SEMRO_1756_G295610.1</name>
</gene>
<keyword evidence="2" id="KW-0223">Dioxygenase</keyword>
<evidence type="ECO:0000313" key="2">
    <source>
        <dbReference type="EMBL" id="CAB9525966.1"/>
    </source>
</evidence>
<feature type="signal peptide" evidence="1">
    <location>
        <begin position="1"/>
        <end position="19"/>
    </location>
</feature>
<dbReference type="SUPFAM" id="SSF51197">
    <property type="entry name" value="Clavaminate synthase-like"/>
    <property type="match status" value="1"/>
</dbReference>
<organism evidence="2 3">
    <name type="scientific">Seminavis robusta</name>
    <dbReference type="NCBI Taxonomy" id="568900"/>
    <lineage>
        <taxon>Eukaryota</taxon>
        <taxon>Sar</taxon>
        <taxon>Stramenopiles</taxon>
        <taxon>Ochrophyta</taxon>
        <taxon>Bacillariophyta</taxon>
        <taxon>Bacillariophyceae</taxon>
        <taxon>Bacillariophycidae</taxon>
        <taxon>Naviculales</taxon>
        <taxon>Naviculaceae</taxon>
        <taxon>Seminavis</taxon>
    </lineage>
</organism>
<evidence type="ECO:0000313" key="3">
    <source>
        <dbReference type="Proteomes" id="UP001153069"/>
    </source>
</evidence>
<dbReference type="Pfam" id="PF05721">
    <property type="entry name" value="PhyH"/>
    <property type="match status" value="1"/>
</dbReference>
<dbReference type="PANTHER" id="PTHR37563:SF2">
    <property type="entry name" value="PHYTANOYL-COA DIOXYGENASE FAMILY PROTEIN (AFU_ORTHOLOGUE AFUA_2G03330)"/>
    <property type="match status" value="1"/>
</dbReference>
<dbReference type="EMBL" id="CAICTM010001754">
    <property type="protein sequence ID" value="CAB9525966.1"/>
    <property type="molecule type" value="Genomic_DNA"/>
</dbReference>
<feature type="chain" id="PRO_5040441994" evidence="1">
    <location>
        <begin position="20"/>
        <end position="309"/>
    </location>
</feature>
<reference evidence="2" key="1">
    <citation type="submission" date="2020-06" db="EMBL/GenBank/DDBJ databases">
        <authorList>
            <consortium name="Plant Systems Biology data submission"/>
        </authorList>
    </citation>
    <scope>NUCLEOTIDE SEQUENCE</scope>
    <source>
        <strain evidence="2">D6</strain>
    </source>
</reference>
<dbReference type="AlphaFoldDB" id="A0A9N8ERL2"/>
<dbReference type="InterPro" id="IPR051961">
    <property type="entry name" value="Fungal_Metabolite_Diox"/>
</dbReference>
<protein>
    <submittedName>
        <fullName evidence="2">Phytanoyl-CoA dioxygenase (PhyH)</fullName>
    </submittedName>
</protein>
<dbReference type="Proteomes" id="UP001153069">
    <property type="component" value="Unassembled WGS sequence"/>
</dbReference>
<evidence type="ECO:0000256" key="1">
    <source>
        <dbReference type="SAM" id="SignalP"/>
    </source>
</evidence>
<accession>A0A9N8ERL2</accession>
<proteinExistence type="predicted"/>
<dbReference type="PANTHER" id="PTHR37563">
    <property type="entry name" value="PHYTANOYL-COA DIOXYGENASE FAMILY PROTEIN (AFU_ORTHOLOGUE AFUA_2G03330)"/>
    <property type="match status" value="1"/>
</dbReference>
<sequence>MRLVSSCFLLLALPCLSLASEQQQYKRGVEQAGISRVKDFFNTNGYVLLQNFFTHENKLLLKTLRNTTKSVFTNTFQDMYDKGFTQFPEHSRVIFEADDKGANEKKRIYAMQPGRENGFQEIVMRNAGRYEISLQLNPDIFDNDSIDPLLEQLRAVIPSLFDKEMGNMTHVNLASSLIISTAGAGEQKFHADGEHLDMEEHLPVHCLNVFIPLVDVPDEKGPTELYPGSHYVTRQPSPMNIDTNELRKPYAPELKLGDALIFDYRILHRGKPNRSKKHRPMLVLAFSEPWFTDVKNWPQRSLKHTTTKR</sequence>
<dbReference type="Gene3D" id="2.60.120.620">
    <property type="entry name" value="q2cbj1_9rhob like domain"/>
    <property type="match status" value="1"/>
</dbReference>
<keyword evidence="2" id="KW-0560">Oxidoreductase</keyword>
<dbReference type="GO" id="GO:0051213">
    <property type="term" value="F:dioxygenase activity"/>
    <property type="evidence" value="ECO:0007669"/>
    <property type="project" value="UniProtKB-KW"/>
</dbReference>
<name>A0A9N8ERL2_9STRA</name>
<comment type="caution">
    <text evidence="2">The sequence shown here is derived from an EMBL/GenBank/DDBJ whole genome shotgun (WGS) entry which is preliminary data.</text>
</comment>
<dbReference type="InterPro" id="IPR008775">
    <property type="entry name" value="Phytyl_CoA_dOase-like"/>
</dbReference>